<dbReference type="Pfam" id="PF01841">
    <property type="entry name" value="Transglut_core"/>
    <property type="match status" value="1"/>
</dbReference>
<proteinExistence type="predicted"/>
<evidence type="ECO:0000313" key="4">
    <source>
        <dbReference type="EMBL" id="RRC94636.1"/>
    </source>
</evidence>
<comment type="caution">
    <text evidence="4">The sequence shown here is derived from an EMBL/GenBank/DDBJ whole genome shotgun (WGS) entry which is preliminary data.</text>
</comment>
<organism evidence="4 5">
    <name type="scientific">Schaalia canis</name>
    <dbReference type="NCBI Taxonomy" id="100469"/>
    <lineage>
        <taxon>Bacteria</taxon>
        <taxon>Bacillati</taxon>
        <taxon>Actinomycetota</taxon>
        <taxon>Actinomycetes</taxon>
        <taxon>Actinomycetales</taxon>
        <taxon>Actinomycetaceae</taxon>
        <taxon>Schaalia</taxon>
    </lineage>
</organism>
<keyword evidence="5" id="KW-1185">Reference proteome</keyword>
<evidence type="ECO:0000256" key="1">
    <source>
        <dbReference type="SAM" id="MobiDB-lite"/>
    </source>
</evidence>
<dbReference type="RefSeq" id="WP_124872025.1">
    <property type="nucleotide sequence ID" value="NZ_RQZF01000012.1"/>
</dbReference>
<feature type="region of interest" description="Disordered" evidence="1">
    <location>
        <begin position="744"/>
        <end position="767"/>
    </location>
</feature>
<feature type="compositionally biased region" description="Low complexity" evidence="1">
    <location>
        <begin position="39"/>
        <end position="63"/>
    </location>
</feature>
<dbReference type="Gene3D" id="3.10.620.30">
    <property type="match status" value="1"/>
</dbReference>
<evidence type="ECO:0000256" key="2">
    <source>
        <dbReference type="SAM" id="SignalP"/>
    </source>
</evidence>
<dbReference type="EMBL" id="RQZF01000012">
    <property type="protein sequence ID" value="RRC94636.1"/>
    <property type="molecule type" value="Genomic_DNA"/>
</dbReference>
<dbReference type="OrthoDB" id="9788327at2"/>
<protein>
    <recommendedName>
        <fullName evidence="3">Transglutaminase-like domain-containing protein</fullName>
    </recommendedName>
</protein>
<feature type="domain" description="Transglutaminase-like" evidence="3">
    <location>
        <begin position="586"/>
        <end position="705"/>
    </location>
</feature>
<sequence>MTSQGPYSTILKALTIAFALSLTVTACAPHDAPPPPSGQEPGQQSSQGPGQQPGQQSSQQSGTPLPPTGEVPAPIPQPDSALAWQAPLEINPDDGLYVAKNFSTPDRWQELYTTLSENPLKGIPVSNDAQLYLDAELALPLPTTNAIQGERYEVVPGTNWSATKASRIYTHQGPDKRLAEQTLFTDGNWSAFATYYLLQRTDRDGKILQRPEVTPIIVKGHVALPPPRLSYIDGRVLLSTGDLGPGIEDIRVVKATREWDIDNQESHLAYIGLPPEHLVKKGAFYDITGNVEATQHTTNFVLSRARNSLEMFENLTANQQKEYLDHSGAQVFVLALVNGRWQASAPTPLTPLAAKVPISIVGDPLAQGADALAQWDYPSIDALPNTVGAIAADGQARHFATNFSVMSIDEEPAPDGSHTATLRLSPRDSSIWRAVTLTFDGNREALEAALKAHNERPIATEGTPLHFHRPVSPSAWVEEAPGTIEIPHYVFGTTPMARFIAANLIAGYNRMSLSSFPESASYSKVENALLEGVSQNPEILNIGDGFPPFTYDASTQLLTVDMRMVQAGSRSEYLTLQSQVVARARSIVQGIITPGMSDDQKARAINQWLVDNVEYDDGWLKKRRAETLEQYGHDTFISDDRGVDKPQQAIGSLLYGKAICSGYGQGFLLLARHAGLESIVVEGSVGPEPHLWNKVKIDGIWLHYDSTWNDNEWKPNTYINLTDGQIENDGARYIVWNGTLQESNADQFKNGDSPHREPAPNQSGARG</sequence>
<dbReference type="InterPro" id="IPR038765">
    <property type="entry name" value="Papain-like_cys_pep_sf"/>
</dbReference>
<evidence type="ECO:0000313" key="5">
    <source>
        <dbReference type="Proteomes" id="UP000280444"/>
    </source>
</evidence>
<reference evidence="4 5" key="1">
    <citation type="submission" date="2018-11" db="EMBL/GenBank/DDBJ databases">
        <title>Genomes From Bacteria Associated with the Canine Oral Cavity: a Test Case for Automated Genome-Based Taxonomic Assignment.</title>
        <authorList>
            <person name="Coil D.A."/>
            <person name="Jospin G."/>
            <person name="Darling A.E."/>
            <person name="Wallis C."/>
            <person name="Davis I.J."/>
            <person name="Harris S."/>
            <person name="Eisen J.A."/>
            <person name="Holcombe L.J."/>
            <person name="O'Flynn C."/>
        </authorList>
    </citation>
    <scope>NUCLEOTIDE SEQUENCE [LARGE SCALE GENOMIC DNA]</scope>
    <source>
        <strain evidence="4 5">OH770</strain>
    </source>
</reference>
<feature type="chain" id="PRO_5018003629" description="Transglutaminase-like domain-containing protein" evidence="2">
    <location>
        <begin position="29"/>
        <end position="767"/>
    </location>
</feature>
<dbReference type="InterPro" id="IPR002931">
    <property type="entry name" value="Transglutaminase-like"/>
</dbReference>
<gene>
    <name evidence="4" type="ORF">EII11_09410</name>
</gene>
<accession>A0A3P1SC53</accession>
<feature type="signal peptide" evidence="2">
    <location>
        <begin position="1"/>
        <end position="28"/>
    </location>
</feature>
<dbReference type="AlphaFoldDB" id="A0A3P1SC53"/>
<keyword evidence="2" id="KW-0732">Signal</keyword>
<dbReference type="SUPFAM" id="SSF54001">
    <property type="entry name" value="Cysteine proteinases"/>
    <property type="match status" value="1"/>
</dbReference>
<dbReference type="GO" id="GO:0005737">
    <property type="term" value="C:cytoplasm"/>
    <property type="evidence" value="ECO:0007669"/>
    <property type="project" value="TreeGrafter"/>
</dbReference>
<evidence type="ECO:0000259" key="3">
    <source>
        <dbReference type="Pfam" id="PF01841"/>
    </source>
</evidence>
<feature type="compositionally biased region" description="Pro residues" evidence="1">
    <location>
        <begin position="64"/>
        <end position="77"/>
    </location>
</feature>
<dbReference type="PANTHER" id="PTHR46333">
    <property type="entry name" value="CYTOKINESIS PROTEIN 3"/>
    <property type="match status" value="1"/>
</dbReference>
<dbReference type="PANTHER" id="PTHR46333:SF2">
    <property type="entry name" value="CYTOKINESIS PROTEIN 3"/>
    <property type="match status" value="1"/>
</dbReference>
<feature type="region of interest" description="Disordered" evidence="1">
    <location>
        <begin position="28"/>
        <end position="79"/>
    </location>
</feature>
<name>A0A3P1SC53_9ACTO</name>
<dbReference type="Proteomes" id="UP000280444">
    <property type="component" value="Unassembled WGS sequence"/>
</dbReference>
<dbReference type="InterPro" id="IPR052557">
    <property type="entry name" value="CAP/Cytokinesis_protein"/>
</dbReference>